<protein>
    <submittedName>
        <fullName evidence="2">Uncharacterized protein</fullName>
    </submittedName>
</protein>
<evidence type="ECO:0000256" key="1">
    <source>
        <dbReference type="SAM" id="MobiDB-lite"/>
    </source>
</evidence>
<organism evidence="2 3">
    <name type="scientific">Liparis tanakae</name>
    <name type="common">Tanaka's snailfish</name>
    <dbReference type="NCBI Taxonomy" id="230148"/>
    <lineage>
        <taxon>Eukaryota</taxon>
        <taxon>Metazoa</taxon>
        <taxon>Chordata</taxon>
        <taxon>Craniata</taxon>
        <taxon>Vertebrata</taxon>
        <taxon>Euteleostomi</taxon>
        <taxon>Actinopterygii</taxon>
        <taxon>Neopterygii</taxon>
        <taxon>Teleostei</taxon>
        <taxon>Neoteleostei</taxon>
        <taxon>Acanthomorphata</taxon>
        <taxon>Eupercaria</taxon>
        <taxon>Perciformes</taxon>
        <taxon>Cottioidei</taxon>
        <taxon>Cottales</taxon>
        <taxon>Liparidae</taxon>
        <taxon>Liparis</taxon>
    </lineage>
</organism>
<accession>A0A4Z2HNN3</accession>
<feature type="compositionally biased region" description="Basic and acidic residues" evidence="1">
    <location>
        <begin position="19"/>
        <end position="29"/>
    </location>
</feature>
<evidence type="ECO:0000313" key="3">
    <source>
        <dbReference type="Proteomes" id="UP000314294"/>
    </source>
</evidence>
<feature type="compositionally biased region" description="Basic and acidic residues" evidence="1">
    <location>
        <begin position="43"/>
        <end position="54"/>
    </location>
</feature>
<evidence type="ECO:0000313" key="2">
    <source>
        <dbReference type="EMBL" id="TNN67387.1"/>
    </source>
</evidence>
<name>A0A4Z2HNN3_9TELE</name>
<feature type="region of interest" description="Disordered" evidence="1">
    <location>
        <begin position="1"/>
        <end position="54"/>
    </location>
</feature>
<dbReference type="EMBL" id="SRLO01000204">
    <property type="protein sequence ID" value="TNN67387.1"/>
    <property type="molecule type" value="Genomic_DNA"/>
</dbReference>
<gene>
    <name evidence="2" type="ORF">EYF80_022332</name>
</gene>
<comment type="caution">
    <text evidence="2">The sequence shown here is derived from an EMBL/GenBank/DDBJ whole genome shotgun (WGS) entry which is preliminary data.</text>
</comment>
<reference evidence="2 3" key="1">
    <citation type="submission" date="2019-03" db="EMBL/GenBank/DDBJ databases">
        <title>First draft genome of Liparis tanakae, snailfish: a comprehensive survey of snailfish specific genes.</title>
        <authorList>
            <person name="Kim W."/>
            <person name="Song I."/>
            <person name="Jeong J.-H."/>
            <person name="Kim D."/>
            <person name="Kim S."/>
            <person name="Ryu S."/>
            <person name="Song J.Y."/>
            <person name="Lee S.K."/>
        </authorList>
    </citation>
    <scope>NUCLEOTIDE SEQUENCE [LARGE SCALE GENOMIC DNA]</scope>
    <source>
        <tissue evidence="2">Muscle</tissue>
    </source>
</reference>
<dbReference type="Proteomes" id="UP000314294">
    <property type="component" value="Unassembled WGS sequence"/>
</dbReference>
<dbReference type="AlphaFoldDB" id="A0A4Z2HNN3"/>
<keyword evidence="3" id="KW-1185">Reference proteome</keyword>
<sequence length="87" mass="9496">MMSPPTHAGGLIQDPDPESGPREREREREDTEGEGCSGATMPESREAERQDCGARPRTLGVMGVMGSCSPPKKAKCTNLVHFRRLDL</sequence>
<proteinExistence type="predicted"/>